<dbReference type="OrthoDB" id="25391at2759"/>
<dbReference type="Pfam" id="PF04153">
    <property type="entry name" value="NOT2_3_5_C"/>
    <property type="match status" value="1"/>
</dbReference>
<evidence type="ECO:0000313" key="6">
    <source>
        <dbReference type="EMBL" id="ORY29045.1"/>
    </source>
</evidence>
<dbReference type="AlphaFoldDB" id="A0A1Y2B4P1"/>
<dbReference type="GO" id="GO:0030015">
    <property type="term" value="C:CCR4-NOT core complex"/>
    <property type="evidence" value="ECO:0007669"/>
    <property type="project" value="InterPro"/>
</dbReference>
<evidence type="ECO:0000313" key="7">
    <source>
        <dbReference type="Proteomes" id="UP000193920"/>
    </source>
</evidence>
<gene>
    <name evidence="6" type="ORF">LY90DRAFT_705594</name>
</gene>
<dbReference type="GO" id="GO:0000289">
    <property type="term" value="P:nuclear-transcribed mRNA poly(A) tail shortening"/>
    <property type="evidence" value="ECO:0007669"/>
    <property type="project" value="UniProtKB-ARBA"/>
</dbReference>
<evidence type="ECO:0000256" key="3">
    <source>
        <dbReference type="ARBA" id="ARBA00023163"/>
    </source>
</evidence>
<dbReference type="Proteomes" id="UP000193920">
    <property type="component" value="Unassembled WGS sequence"/>
</dbReference>
<sequence>MSSKDLLNSRTPSSYSTVVGGHQERENKKKAEFTADDFPALSNSTTRSSSFDEHGIKKQIQYSVKAGSNHSSKNTSQVTSPTNSKSSLNLNQYQKGLTSPKDEKNGPIIDSLINSTSNISLHSDSISTSGTNKQKDNKNDKYSINSLLDQKREENILNTGSDILSFGFDLNDKKIYPKFSSPFSNKPKLFPKNQLPTCFSLPQMPPPIITRIGVFSDETLFYIFYTMPKEAIQEAAAQELYNRNWRYHKKFGIWLAKELGSEDVVKGLGCEKGLYLYFDPKDWEKKKSELTIYYEQLEERGPVGISLYNKEEEIAKENEINEANLNNIALMNMVRQGTAEGINASLLNNMNMSNRQILAEQAAMNQFSFTGNNQMSNLSPLNNPTTQQQSNNTNNLFSVFGAAMNNPSVINQLQQQQNYLMQAGNNPGNINLNNINPLLGLNNGINANGNIQFLSQNNNTTQSPLNLLNLTNNNANKGQIQSNITQTSASANINNTNSNNLNKGLMNVNLPMNNLNSMNNVNLNTLKALSGMNMNGMGMHMNNMNLNGINMAMNNNSIGK</sequence>
<dbReference type="InterPro" id="IPR038635">
    <property type="entry name" value="CCR4-NOT_su2/3/5_C_sf"/>
</dbReference>
<dbReference type="InterPro" id="IPR007282">
    <property type="entry name" value="NOT2/3/5_C"/>
</dbReference>
<name>A0A1Y2B4P1_9FUNG</name>
<dbReference type="EMBL" id="MCOG01000182">
    <property type="protein sequence ID" value="ORY29045.1"/>
    <property type="molecule type" value="Genomic_DNA"/>
</dbReference>
<evidence type="ECO:0000256" key="4">
    <source>
        <dbReference type="SAM" id="MobiDB-lite"/>
    </source>
</evidence>
<keyword evidence="7" id="KW-1185">Reference proteome</keyword>
<evidence type="ECO:0000259" key="5">
    <source>
        <dbReference type="Pfam" id="PF04153"/>
    </source>
</evidence>
<comment type="similarity">
    <text evidence="1">Belongs to the CNOT2/3/5 family.</text>
</comment>
<keyword evidence="2" id="KW-0805">Transcription regulation</keyword>
<dbReference type="STRING" id="1754190.A0A1Y2B4P1"/>
<proteinExistence type="inferred from homology"/>
<feature type="region of interest" description="Disordered" evidence="4">
    <location>
        <begin position="1"/>
        <end position="89"/>
    </location>
</feature>
<evidence type="ECO:0000256" key="2">
    <source>
        <dbReference type="ARBA" id="ARBA00023015"/>
    </source>
</evidence>
<protein>
    <recommendedName>
        <fullName evidence="5">NOT2/NOT3/NOT5 C-terminal domain-containing protein</fullName>
    </recommendedName>
</protein>
<dbReference type="PANTHER" id="PTHR23326">
    <property type="entry name" value="CCR4 NOT-RELATED"/>
    <property type="match status" value="1"/>
</dbReference>
<dbReference type="Gene3D" id="2.30.30.1020">
    <property type="entry name" value="CCR4-NOT complex subunit 2/3/5, C-terminal domain"/>
    <property type="match status" value="1"/>
</dbReference>
<feature type="compositionally biased region" description="Polar residues" evidence="4">
    <location>
        <begin position="60"/>
        <end position="89"/>
    </location>
</feature>
<organism evidence="6 7">
    <name type="scientific">Neocallimastix californiae</name>
    <dbReference type="NCBI Taxonomy" id="1754190"/>
    <lineage>
        <taxon>Eukaryota</taxon>
        <taxon>Fungi</taxon>
        <taxon>Fungi incertae sedis</taxon>
        <taxon>Chytridiomycota</taxon>
        <taxon>Chytridiomycota incertae sedis</taxon>
        <taxon>Neocallimastigomycetes</taxon>
        <taxon>Neocallimastigales</taxon>
        <taxon>Neocallimastigaceae</taxon>
        <taxon>Neocallimastix</taxon>
    </lineage>
</organism>
<feature type="domain" description="NOT2/NOT3/NOT5 C-terminal" evidence="5">
    <location>
        <begin position="178"/>
        <end position="297"/>
    </location>
</feature>
<dbReference type="InterPro" id="IPR040168">
    <property type="entry name" value="Not2/3/5"/>
</dbReference>
<dbReference type="GO" id="GO:0006355">
    <property type="term" value="P:regulation of DNA-templated transcription"/>
    <property type="evidence" value="ECO:0007669"/>
    <property type="project" value="InterPro"/>
</dbReference>
<accession>A0A1Y2B4P1</accession>
<feature type="compositionally biased region" description="Basic and acidic residues" evidence="4">
    <location>
        <begin position="22"/>
        <end position="33"/>
    </location>
</feature>
<reference evidence="6 7" key="1">
    <citation type="submission" date="2016-08" db="EMBL/GenBank/DDBJ databases">
        <title>A Parts List for Fungal Cellulosomes Revealed by Comparative Genomics.</title>
        <authorList>
            <consortium name="DOE Joint Genome Institute"/>
            <person name="Haitjema C.H."/>
            <person name="Gilmore S.P."/>
            <person name="Henske J.K."/>
            <person name="Solomon K.V."/>
            <person name="De Groot R."/>
            <person name="Kuo A."/>
            <person name="Mondo S.J."/>
            <person name="Salamov A.A."/>
            <person name="Labutti K."/>
            <person name="Zhao Z."/>
            <person name="Chiniquy J."/>
            <person name="Barry K."/>
            <person name="Brewer H.M."/>
            <person name="Purvine S.O."/>
            <person name="Wright A.T."/>
            <person name="Boxma B."/>
            <person name="Van Alen T."/>
            <person name="Hackstein J.H."/>
            <person name="Baker S.E."/>
            <person name="Grigoriev I.V."/>
            <person name="O'Malley M.A."/>
        </authorList>
    </citation>
    <scope>NUCLEOTIDE SEQUENCE [LARGE SCALE GENOMIC DNA]</scope>
    <source>
        <strain evidence="6 7">G1</strain>
    </source>
</reference>
<keyword evidence="3" id="KW-0804">Transcription</keyword>
<evidence type="ECO:0000256" key="1">
    <source>
        <dbReference type="ARBA" id="ARBA00007682"/>
    </source>
</evidence>
<comment type="caution">
    <text evidence="6">The sequence shown here is derived from an EMBL/GenBank/DDBJ whole genome shotgun (WGS) entry which is preliminary data.</text>
</comment>
<feature type="compositionally biased region" description="Polar residues" evidence="4">
    <location>
        <begin position="1"/>
        <end position="17"/>
    </location>
</feature>